<dbReference type="EMBL" id="CP034928">
    <property type="protein sequence ID" value="QAA76011.1"/>
    <property type="molecule type" value="Genomic_DNA"/>
</dbReference>
<gene>
    <name evidence="11" type="ORF">BIP78_0243</name>
</gene>
<evidence type="ECO:0000256" key="2">
    <source>
        <dbReference type="ARBA" id="ARBA00005346"/>
    </source>
</evidence>
<protein>
    <submittedName>
        <fullName evidence="11">Na(+) H(+) antiporter subunit D</fullName>
    </submittedName>
</protein>
<dbReference type="Pfam" id="PF00361">
    <property type="entry name" value="Proton_antipo_M"/>
    <property type="match status" value="1"/>
</dbReference>
<dbReference type="PANTHER" id="PTHR42703">
    <property type="entry name" value="NADH DEHYDROGENASE"/>
    <property type="match status" value="1"/>
</dbReference>
<dbReference type="PRINTS" id="PR01434">
    <property type="entry name" value="NADHDHGNASE5"/>
</dbReference>
<dbReference type="KEGG" id="bih:BIP78_0243"/>
<feature type="transmembrane region" description="Helical" evidence="8">
    <location>
        <begin position="463"/>
        <end position="482"/>
    </location>
</feature>
<organism evidence="11 12">
    <name type="scientific">Bipolaricaulis sibiricus</name>
    <dbReference type="NCBI Taxonomy" id="2501609"/>
    <lineage>
        <taxon>Bacteria</taxon>
        <taxon>Candidatus Bipolaricaulota</taxon>
        <taxon>Candidatus Bipolaricaulia</taxon>
        <taxon>Candidatus Bipolaricaulales</taxon>
        <taxon>Candidatus Bipolaricaulaceae</taxon>
        <taxon>Candidatus Bipolaricaulis</taxon>
    </lineage>
</organism>
<feature type="transmembrane region" description="Helical" evidence="8">
    <location>
        <begin position="145"/>
        <end position="165"/>
    </location>
</feature>
<feature type="transmembrane region" description="Helical" evidence="8">
    <location>
        <begin position="251"/>
        <end position="271"/>
    </location>
</feature>
<feature type="transmembrane region" description="Helical" evidence="8">
    <location>
        <begin position="420"/>
        <end position="443"/>
    </location>
</feature>
<evidence type="ECO:0000256" key="7">
    <source>
        <dbReference type="RuleBase" id="RU000320"/>
    </source>
</evidence>
<dbReference type="Pfam" id="PF00662">
    <property type="entry name" value="Proton_antipo_N"/>
    <property type="match status" value="1"/>
</dbReference>
<feature type="transmembrane region" description="Helical" evidence="8">
    <location>
        <begin position="83"/>
        <end position="109"/>
    </location>
</feature>
<feature type="transmembrane region" description="Helical" evidence="8">
    <location>
        <begin position="389"/>
        <end position="408"/>
    </location>
</feature>
<evidence type="ECO:0000256" key="8">
    <source>
        <dbReference type="SAM" id="Phobius"/>
    </source>
</evidence>
<feature type="transmembrane region" description="Helical" evidence="8">
    <location>
        <begin position="347"/>
        <end position="368"/>
    </location>
</feature>
<comment type="similarity">
    <text evidence="2">Belongs to the CPA3 antiporters (TC 2.A.63) subunit D family.</text>
</comment>
<keyword evidence="5 8" id="KW-1133">Transmembrane helix</keyword>
<proteinExistence type="inferred from homology"/>
<feature type="domain" description="NADH-Ubiquinone oxidoreductase (complex I) chain 5 N-terminal" evidence="10">
    <location>
        <begin position="75"/>
        <end position="119"/>
    </location>
</feature>
<dbReference type="Proteomes" id="UP000287233">
    <property type="component" value="Chromosome"/>
</dbReference>
<reference evidence="12" key="1">
    <citation type="submission" date="2018-12" db="EMBL/GenBank/DDBJ databases">
        <title>Complete genome sequence of an uncultured bacterium of the candidate phylum Bipolaricaulota.</title>
        <authorList>
            <person name="Kadnikov V.V."/>
            <person name="Mardanov A.V."/>
            <person name="Beletsky A.V."/>
            <person name="Frank Y.A."/>
            <person name="Karnachuk O.V."/>
            <person name="Ravin N.V."/>
        </authorList>
    </citation>
    <scope>NUCLEOTIDE SEQUENCE [LARGE SCALE GENOMIC DNA]</scope>
</reference>
<keyword evidence="6 8" id="KW-0472">Membrane</keyword>
<dbReference type="GO" id="GO:0005886">
    <property type="term" value="C:plasma membrane"/>
    <property type="evidence" value="ECO:0007669"/>
    <property type="project" value="UniProtKB-SubCell"/>
</dbReference>
<evidence type="ECO:0000313" key="12">
    <source>
        <dbReference type="Proteomes" id="UP000287233"/>
    </source>
</evidence>
<feature type="domain" description="NADH:quinone oxidoreductase/Mrp antiporter transmembrane" evidence="9">
    <location>
        <begin position="140"/>
        <end position="435"/>
    </location>
</feature>
<feature type="transmembrane region" description="Helical" evidence="8">
    <location>
        <begin position="121"/>
        <end position="139"/>
    </location>
</feature>
<keyword evidence="3" id="KW-1003">Cell membrane</keyword>
<evidence type="ECO:0000256" key="3">
    <source>
        <dbReference type="ARBA" id="ARBA00022475"/>
    </source>
</evidence>
<evidence type="ECO:0000259" key="9">
    <source>
        <dbReference type="Pfam" id="PF00361"/>
    </source>
</evidence>
<dbReference type="PANTHER" id="PTHR42703:SF1">
    <property type="entry name" value="NA(+)_H(+) ANTIPORTER SUBUNIT D1"/>
    <property type="match status" value="1"/>
</dbReference>
<feature type="transmembrane region" description="Helical" evidence="8">
    <location>
        <begin position="177"/>
        <end position="198"/>
    </location>
</feature>
<accession>A0A410FSR6</accession>
<evidence type="ECO:0000256" key="4">
    <source>
        <dbReference type="ARBA" id="ARBA00022692"/>
    </source>
</evidence>
<evidence type="ECO:0000256" key="1">
    <source>
        <dbReference type="ARBA" id="ARBA00004651"/>
    </source>
</evidence>
<dbReference type="AlphaFoldDB" id="A0A410FSR6"/>
<dbReference type="InterPro" id="IPR001516">
    <property type="entry name" value="Proton_antipo_N"/>
</dbReference>
<comment type="subcellular location">
    <subcellularLocation>
        <location evidence="1">Cell membrane</location>
        <topology evidence="1">Multi-pass membrane protein</topology>
    </subcellularLocation>
    <subcellularLocation>
        <location evidence="7">Membrane</location>
        <topology evidence="7">Multi-pass membrane protein</topology>
    </subcellularLocation>
</comment>
<evidence type="ECO:0000259" key="10">
    <source>
        <dbReference type="Pfam" id="PF00662"/>
    </source>
</evidence>
<dbReference type="InterPro" id="IPR001750">
    <property type="entry name" value="ND/Mrp_TM"/>
</dbReference>
<evidence type="ECO:0000256" key="6">
    <source>
        <dbReference type="ARBA" id="ARBA00023136"/>
    </source>
</evidence>
<feature type="transmembrane region" description="Helical" evidence="8">
    <location>
        <begin position="218"/>
        <end position="239"/>
    </location>
</feature>
<name>A0A410FSR6_BIPS1</name>
<feature type="transmembrane region" description="Helical" evidence="8">
    <location>
        <begin position="283"/>
        <end position="303"/>
    </location>
</feature>
<feature type="transmembrane region" description="Helical" evidence="8">
    <location>
        <begin position="6"/>
        <end position="25"/>
    </location>
</feature>
<evidence type="ECO:0000256" key="5">
    <source>
        <dbReference type="ARBA" id="ARBA00022989"/>
    </source>
</evidence>
<keyword evidence="4 7" id="KW-0812">Transmembrane</keyword>
<feature type="transmembrane region" description="Helical" evidence="8">
    <location>
        <begin position="37"/>
        <end position="63"/>
    </location>
</feature>
<feature type="transmembrane region" description="Helical" evidence="8">
    <location>
        <begin position="310"/>
        <end position="335"/>
    </location>
</feature>
<sequence>MNLTAHAPILAIAVPLLGAFALPLWAKLHRSLRDGWLVLVAGATAALTALVAVQVYTVGIQVYTLGAAWPRDTLTPGGFPIRIILTVDALSAFMGLITALVAVVGFAYAWRYLKEDEGKTLALTLGTLLWAGMLGMAFTGDLFNLFVFFEVTSIAACGLVGYRTWASRGPEAAFKTMVMYTVGGLFVLLAIALLYGEYGALNLAYLARQLSGSLIDRIALALLLGGLLMKAGAVPLHMWAPDAYGEAPAQAVILLVANTQISLYALFRVLFTLYGGVADPSVGWLVVALGTLTLLVAALMAVVQLDLGRLVAFGAVSQIGYMLLGVGVGLTVIAARPAYGLVAIQGGIFHMLNDAAAIGLLFLAVGAVEKASGSRNLGALGGLGHDLRWTTGFFLLGSLALAGIPPLNGFASKLMIYQSSFLLSPILSALAILASILLLAVFVKAFQGAFLGPRLRKAEPVPVPMLVAMGVLALGVLALGLFPELVVRHLVAPAADALWRGRDLYLQAVLGR</sequence>
<dbReference type="InterPro" id="IPR050586">
    <property type="entry name" value="CPA3_Na-H_Antiporter_D"/>
</dbReference>
<evidence type="ECO:0000313" key="11">
    <source>
        <dbReference type="EMBL" id="QAA76011.1"/>
    </source>
</evidence>